<comment type="similarity">
    <text evidence="1">Belongs to the THADA family.</text>
</comment>
<evidence type="ECO:0008006" key="8">
    <source>
        <dbReference type="Google" id="ProtNLM"/>
    </source>
</evidence>
<sequence>MNMNNNEHQDRPNGNEEDNCFSEDNLRQLCKTLRTIIPRHEAGIEEHTLIHLQSLHQGLLRTANSTTLSFAHGAAALNALCGFIEQCNVSSVPELRDLSFSSAAWTKAFNIILERSERHKTKPLRRLLMTLTEILSKHEQDNVKLSLIGHVVTRATRAICGQPDTASIKPAIQALEHFIHAGLTTAQDVVKYAIEISGGSQAMSDAGMGSLVEGKTESTSIQRDKTVEEFAMSVLGWIQFPDCAPAAGRFLSIFFQSLNAESSNQAVSDETAPLWINPVKQTIKLHPELFEEFEHHVLPGLLILSPADTSAFLKTLPLRDITRGNVGPDAAAFIQLCLLIAKVAASLKIGSRSARENESTLADVVANSRGQNGTEEQESFSIDSEALACNHLEHSSPSVRLSALSFLISSSVMSKPFTQRVLEMLRICIPYFHVEVNPKARNEYIALMQKLCLRLRLAIMSFLRADKNPLKFGFEESSTSKAVSVTKNTAGWKTREQMLRAHLVFRKRYLLFLLHELRPTASYQRHITALRILHPLLAGEWASQVAGNYNYLNALDEALPWNLFYQPLYDLLLDPFDDVRQWAAMVVHLCIERDLAVHVPSPAGTIEEKTDEVDQNGKITADAPVIDTILHMAEKKAKQTGRADHADGVGRLYELLFSILDRLISEMEKDVKVANDDLLQAIGNASLHGHLIALRHIVSHPDYFATLDGSTKSALDWWRKFTKRIHLICRDVWEVVRRTLCFDAPEGHEIDEEVDDVDIGIKDVLSFCWRALKESSALLHAIIANKGYGPPPSDGHGLSYQDYRKVGALCFSQLAQLRHRGAFSTVSQTFSACCTACAGSSDLAVSDLVQSWYRDALACMELNASALTRRSAGIPAMITGVLAAYAGHAFFNDVVLDLQAIADGPILYVEPEDVRLPQVHALNCLKDIFTDARFGPRTEVHVANTIDIAASCLENPVWAIRNCGLMLFKALVRRLNGGTDTASTKVKSSYRHSSSLTYQRYPNVPSLLLKLLCNELPLTTRSINVTQHDGYSVMRAHKVFPAMELLETSGIPNECGEMILEAIWQYMESFDWAIREKAAKALSHLLDGKDLISDTRKLLSPDWPSQNALHGRILCLQHLLSRDDIPLISYEKLVPLIHDRCQSMVVQNPCPITVAAFLNVLADISIILAQKRSQVTQSIFNQMKLLIRPPNSRTKNSKGSSATALQSSALRRCLSLSMYLEGLDKPLRQLSTNDLDTMTTLDEAMKNMSDENFLAILRIVPPHRLQYQLNVTRAARIPLADVAYSVHETHFDLAVIGYDLGLSYRESQEERLRQRISTWVHMLFVSGSEESELLSRAATAYSLRGFFDGMRDSEKNPGPEPALLGPYMVLYDTLLDDDEEIRAQGSRIVSSLLSAHTDTGVSLSAAAAKSRLLDFLAHRYRGSKALFEEATRKLTGLSSMFSATSHIYAIDIDDEPQNIPLQLRPVADLSLEARTTQIAVFVEEKQNLYVDEVLEADGWANLLAHMDPEAWEPTVLSTFESWTAGGLLYLLDFCEDVYDLGALSPISIPQMYTLFMRVILSAKVLMNGAMQMGSKRNATRQEFRVLLEKLLELGTQKRLHGLLLDRIQYILDDGTHPTEQL</sequence>
<dbReference type="InterPro" id="IPR056842">
    <property type="entry name" value="THADA-like_TPR_C"/>
</dbReference>
<dbReference type="GO" id="GO:0030488">
    <property type="term" value="P:tRNA methylation"/>
    <property type="evidence" value="ECO:0007669"/>
    <property type="project" value="TreeGrafter"/>
</dbReference>
<evidence type="ECO:0000259" key="3">
    <source>
        <dbReference type="Pfam" id="PF10350"/>
    </source>
</evidence>
<evidence type="ECO:0000259" key="4">
    <source>
        <dbReference type="Pfam" id="PF25150"/>
    </source>
</evidence>
<organism evidence="6 7">
    <name type="scientific">Cladonia borealis</name>
    <dbReference type="NCBI Taxonomy" id="184061"/>
    <lineage>
        <taxon>Eukaryota</taxon>
        <taxon>Fungi</taxon>
        <taxon>Dikarya</taxon>
        <taxon>Ascomycota</taxon>
        <taxon>Pezizomycotina</taxon>
        <taxon>Lecanoromycetes</taxon>
        <taxon>OSLEUM clade</taxon>
        <taxon>Lecanoromycetidae</taxon>
        <taxon>Lecanorales</taxon>
        <taxon>Lecanorineae</taxon>
        <taxon>Cladoniaceae</taxon>
        <taxon>Cladonia</taxon>
    </lineage>
</organism>
<dbReference type="InterPro" id="IPR019442">
    <property type="entry name" value="THADA/TRM732_DUF2428"/>
</dbReference>
<evidence type="ECO:0000313" key="6">
    <source>
        <dbReference type="EMBL" id="KAK0511587.1"/>
    </source>
</evidence>
<comment type="caution">
    <text evidence="6">The sequence shown here is derived from an EMBL/GenBank/DDBJ whole genome shotgun (WGS) entry which is preliminary data.</text>
</comment>
<keyword evidence="2" id="KW-0819">tRNA processing</keyword>
<name>A0AA39V126_9LECA</name>
<evidence type="ECO:0000313" key="7">
    <source>
        <dbReference type="Proteomes" id="UP001166286"/>
    </source>
</evidence>
<dbReference type="InterPro" id="IPR056843">
    <property type="entry name" value="THADA-like_TPR"/>
</dbReference>
<keyword evidence="7" id="KW-1185">Reference proteome</keyword>
<dbReference type="GO" id="GO:0005829">
    <property type="term" value="C:cytosol"/>
    <property type="evidence" value="ECO:0007669"/>
    <property type="project" value="TreeGrafter"/>
</dbReference>
<evidence type="ECO:0000259" key="5">
    <source>
        <dbReference type="Pfam" id="PF25151"/>
    </source>
</evidence>
<evidence type="ECO:0000256" key="1">
    <source>
        <dbReference type="ARBA" id="ARBA00010409"/>
    </source>
</evidence>
<dbReference type="Pfam" id="PF25150">
    <property type="entry name" value="TPR_Trm732"/>
    <property type="match status" value="1"/>
</dbReference>
<feature type="domain" description="tRNA (32-2'-O)-methyltransferase regulator THADA-like TPR repeats region" evidence="4">
    <location>
        <begin position="274"/>
        <end position="581"/>
    </location>
</feature>
<feature type="domain" description="DUF2428" evidence="3">
    <location>
        <begin position="721"/>
        <end position="959"/>
    </location>
</feature>
<gene>
    <name evidence="6" type="ORF">JMJ35_006160</name>
</gene>
<dbReference type="Pfam" id="PF26523">
    <property type="entry name" value="Trm732_C"/>
    <property type="match status" value="1"/>
</dbReference>
<dbReference type="Pfam" id="PF10350">
    <property type="entry name" value="DUF2428"/>
    <property type="match status" value="1"/>
</dbReference>
<dbReference type="EMBL" id="JAFEKC020000013">
    <property type="protein sequence ID" value="KAK0511587.1"/>
    <property type="molecule type" value="Genomic_DNA"/>
</dbReference>
<proteinExistence type="inferred from homology"/>
<dbReference type="InterPro" id="IPR051954">
    <property type="entry name" value="tRNA_methyltransferase_THADA"/>
</dbReference>
<dbReference type="Proteomes" id="UP001166286">
    <property type="component" value="Unassembled WGS sequence"/>
</dbReference>
<evidence type="ECO:0000256" key="2">
    <source>
        <dbReference type="ARBA" id="ARBA00022694"/>
    </source>
</evidence>
<dbReference type="Pfam" id="PF25151">
    <property type="entry name" value="TPR_Trm732_C"/>
    <property type="match status" value="1"/>
</dbReference>
<dbReference type="PANTHER" id="PTHR14387">
    <property type="entry name" value="THADA/DEATH RECEPTOR INTERACTING PROTEIN"/>
    <property type="match status" value="1"/>
</dbReference>
<dbReference type="PANTHER" id="PTHR14387:SF0">
    <property type="entry name" value="DUF2428 DOMAIN-CONTAINING PROTEIN"/>
    <property type="match status" value="1"/>
</dbReference>
<feature type="domain" description="tRNA (32-2'-O)-methyltransferase regulator THADA-like C-terminal TPR repeats region" evidence="5">
    <location>
        <begin position="961"/>
        <end position="1119"/>
    </location>
</feature>
<dbReference type="SUPFAM" id="SSF48371">
    <property type="entry name" value="ARM repeat"/>
    <property type="match status" value="2"/>
</dbReference>
<accession>A0AA39V126</accession>
<dbReference type="InterPro" id="IPR016024">
    <property type="entry name" value="ARM-type_fold"/>
</dbReference>
<protein>
    <recommendedName>
        <fullName evidence="8">DUF2428 domain-containing protein</fullName>
    </recommendedName>
</protein>
<reference evidence="6" key="1">
    <citation type="submission" date="2023-03" db="EMBL/GenBank/DDBJ databases">
        <title>Complete genome of Cladonia borealis.</title>
        <authorList>
            <person name="Park H."/>
        </authorList>
    </citation>
    <scope>NUCLEOTIDE SEQUENCE</scope>
    <source>
        <strain evidence="6">ANT050790</strain>
    </source>
</reference>